<dbReference type="SUPFAM" id="SSF54928">
    <property type="entry name" value="RNA-binding domain, RBD"/>
    <property type="match status" value="1"/>
</dbReference>
<evidence type="ECO:0000313" key="4">
    <source>
        <dbReference type="Proteomes" id="UP000319731"/>
    </source>
</evidence>
<dbReference type="AlphaFoldDB" id="A0A507BKB4"/>
<dbReference type="GeneID" id="42006812"/>
<dbReference type="Gene3D" id="3.30.70.330">
    <property type="match status" value="1"/>
</dbReference>
<name>A0A507BKB4_9FUNG</name>
<dbReference type="OrthoDB" id="2111073at2759"/>
<evidence type="ECO:0000256" key="1">
    <source>
        <dbReference type="PROSITE-ProRule" id="PRU00176"/>
    </source>
</evidence>
<organism evidence="3 4">
    <name type="scientific">Synchytrium microbalum</name>
    <dbReference type="NCBI Taxonomy" id="1806994"/>
    <lineage>
        <taxon>Eukaryota</taxon>
        <taxon>Fungi</taxon>
        <taxon>Fungi incertae sedis</taxon>
        <taxon>Chytridiomycota</taxon>
        <taxon>Chytridiomycota incertae sedis</taxon>
        <taxon>Chytridiomycetes</taxon>
        <taxon>Synchytriales</taxon>
        <taxon>Synchytriaceae</taxon>
        <taxon>Synchytrium</taxon>
    </lineage>
</organism>
<keyword evidence="4" id="KW-1185">Reference proteome</keyword>
<protein>
    <recommendedName>
        <fullName evidence="2">RRM domain-containing protein</fullName>
    </recommendedName>
</protein>
<dbReference type="Proteomes" id="UP000319731">
    <property type="component" value="Unassembled WGS sequence"/>
</dbReference>
<dbReference type="PANTHER" id="PTHR32343:SF10">
    <property type="entry name" value="RNA-BINDING REGION RNP-1 DOMAIN-CONTAINING PROTEIN"/>
    <property type="match status" value="1"/>
</dbReference>
<dbReference type="InterPro" id="IPR035979">
    <property type="entry name" value="RBD_domain_sf"/>
</dbReference>
<comment type="caution">
    <text evidence="3">The sequence shown here is derived from an EMBL/GenBank/DDBJ whole genome shotgun (WGS) entry which is preliminary data.</text>
</comment>
<dbReference type="GO" id="GO:0003723">
    <property type="term" value="F:RNA binding"/>
    <property type="evidence" value="ECO:0007669"/>
    <property type="project" value="UniProtKB-UniRule"/>
</dbReference>
<gene>
    <name evidence="3" type="ORF">SmJEL517_g05589</name>
</gene>
<accession>A0A507BKB4</accession>
<proteinExistence type="predicted"/>
<evidence type="ECO:0000259" key="2">
    <source>
        <dbReference type="PROSITE" id="PS50102"/>
    </source>
</evidence>
<dbReference type="EMBL" id="QEAO01000053">
    <property type="protein sequence ID" value="TPX30940.1"/>
    <property type="molecule type" value="Genomic_DNA"/>
</dbReference>
<reference evidence="3 4" key="1">
    <citation type="journal article" date="2019" name="Sci. Rep.">
        <title>Comparative genomics of chytrid fungi reveal insights into the obligate biotrophic and pathogenic lifestyle of Synchytrium endobioticum.</title>
        <authorList>
            <person name="van de Vossenberg B.T.L.H."/>
            <person name="Warris S."/>
            <person name="Nguyen H.D.T."/>
            <person name="van Gent-Pelzer M.P.E."/>
            <person name="Joly D.L."/>
            <person name="van de Geest H.C."/>
            <person name="Bonants P.J.M."/>
            <person name="Smith D.S."/>
            <person name="Levesque C.A."/>
            <person name="van der Lee T.A.J."/>
        </authorList>
    </citation>
    <scope>NUCLEOTIDE SEQUENCE [LARGE SCALE GENOMIC DNA]</scope>
    <source>
        <strain evidence="3 4">JEL517</strain>
    </source>
</reference>
<dbReference type="InterPro" id="IPR000504">
    <property type="entry name" value="RRM_dom"/>
</dbReference>
<dbReference type="PROSITE" id="PS50102">
    <property type="entry name" value="RRM"/>
    <property type="match status" value="1"/>
</dbReference>
<evidence type="ECO:0000313" key="3">
    <source>
        <dbReference type="EMBL" id="TPX30940.1"/>
    </source>
</evidence>
<keyword evidence="1" id="KW-0694">RNA-binding</keyword>
<feature type="domain" description="RRM" evidence="2">
    <location>
        <begin position="18"/>
        <end position="98"/>
    </location>
</feature>
<dbReference type="STRING" id="1806994.A0A507BKB4"/>
<dbReference type="PANTHER" id="PTHR32343">
    <property type="entry name" value="SERINE/ARGININE-RICH SPLICING FACTOR"/>
    <property type="match status" value="1"/>
</dbReference>
<sequence>MGKGSFTKITPSDQNRNRLVWVSDVALSAPEKTIRDFFVFCGKITDVELIKHVFLATLDTFFLFLTRALDLESAARTAIMLTNAMIVGKPIRVELYSEQTVRELVGQGPQILHHQRNAGTVSKSRLAEFLAGTFANAQKILQAVIKFDQKLGFTKMVKVIASPAIWVDKKLGASKTALSIATSLKGWFKVEQRLGDLKDTAVLYGNSALKTSVGQIVKPYVDKAVQVASETQQLVQQHVGQKENGTGSYAY</sequence>
<dbReference type="InterPro" id="IPR012677">
    <property type="entry name" value="Nucleotide-bd_a/b_plait_sf"/>
</dbReference>
<dbReference type="RefSeq" id="XP_031022490.1">
    <property type="nucleotide sequence ID" value="XM_031171515.1"/>
</dbReference>